<dbReference type="InterPro" id="IPR052552">
    <property type="entry name" value="YeaO-like"/>
</dbReference>
<evidence type="ECO:0000313" key="2">
    <source>
        <dbReference type="Proteomes" id="UP001500200"/>
    </source>
</evidence>
<gene>
    <name evidence="1" type="ORF">GCM10023346_30990</name>
</gene>
<protein>
    <submittedName>
        <fullName evidence="1">DUF488 domain-containing protein</fullName>
    </submittedName>
</protein>
<keyword evidence="2" id="KW-1185">Reference proteome</keyword>
<dbReference type="Pfam" id="PF22752">
    <property type="entry name" value="DUF488-N3i"/>
    <property type="match status" value="1"/>
</dbReference>
<dbReference type="Proteomes" id="UP001500200">
    <property type="component" value="Unassembled WGS sequence"/>
</dbReference>
<reference evidence="2" key="1">
    <citation type="journal article" date="2019" name="Int. J. Syst. Evol. Microbiol.">
        <title>The Global Catalogue of Microorganisms (GCM) 10K type strain sequencing project: providing services to taxonomists for standard genome sequencing and annotation.</title>
        <authorList>
            <consortium name="The Broad Institute Genomics Platform"/>
            <consortium name="The Broad Institute Genome Sequencing Center for Infectious Disease"/>
            <person name="Wu L."/>
            <person name="Ma J."/>
        </authorList>
    </citation>
    <scope>NUCLEOTIDE SEQUENCE [LARGE SCALE GENOMIC DNA]</scope>
    <source>
        <strain evidence="2">JCM 18514</strain>
    </source>
</reference>
<sequence>MTELKDVLAIKRIYDEAADDDGYRVLVDRLWPRGVSKERARLDLWLKEIAPSPPLRTEFAHMKERFEDFRRSYEAELEQNPAVEQMLELAAGKNRVTLLYGARDPEVNHARVLLEFLLAAGAAGE</sequence>
<proteinExistence type="predicted"/>
<dbReference type="PANTHER" id="PTHR36849:SF1">
    <property type="entry name" value="CYTOPLASMIC PROTEIN"/>
    <property type="match status" value="1"/>
</dbReference>
<dbReference type="EMBL" id="BAABKK010000022">
    <property type="protein sequence ID" value="GAA5197088.1"/>
    <property type="molecule type" value="Genomic_DNA"/>
</dbReference>
<evidence type="ECO:0000313" key="1">
    <source>
        <dbReference type="EMBL" id="GAA5197088.1"/>
    </source>
</evidence>
<comment type="caution">
    <text evidence="1">The sequence shown here is derived from an EMBL/GenBank/DDBJ whole genome shotgun (WGS) entry which is preliminary data.</text>
</comment>
<organism evidence="1 2">
    <name type="scientific">Arthrobacter gyeryongensis</name>
    <dbReference type="NCBI Taxonomy" id="1650592"/>
    <lineage>
        <taxon>Bacteria</taxon>
        <taxon>Bacillati</taxon>
        <taxon>Actinomycetota</taxon>
        <taxon>Actinomycetes</taxon>
        <taxon>Micrococcales</taxon>
        <taxon>Micrococcaceae</taxon>
        <taxon>Arthrobacter</taxon>
    </lineage>
</organism>
<name>A0ABP9SIR5_9MICC</name>
<dbReference type="RefSeq" id="WP_345450431.1">
    <property type="nucleotide sequence ID" value="NZ_BAABKK010000022.1"/>
</dbReference>
<accession>A0ABP9SIR5</accession>
<dbReference type="PANTHER" id="PTHR36849">
    <property type="entry name" value="CYTOPLASMIC PROTEIN-RELATED"/>
    <property type="match status" value="1"/>
</dbReference>